<organism evidence="1 2">
    <name type="scientific">Paenibacillus xylanexedens</name>
    <dbReference type="NCBI Taxonomy" id="528191"/>
    <lineage>
        <taxon>Bacteria</taxon>
        <taxon>Bacillati</taxon>
        <taxon>Bacillota</taxon>
        <taxon>Bacilli</taxon>
        <taxon>Bacillales</taxon>
        <taxon>Paenibacillaceae</taxon>
        <taxon>Paenibacillus</taxon>
    </lineage>
</organism>
<comment type="caution">
    <text evidence="1">The sequence shown here is derived from an EMBL/GenBank/DDBJ whole genome shotgun (WGS) entry which is preliminary data.</text>
</comment>
<dbReference type="EMBL" id="JAGIKV010000035">
    <property type="protein sequence ID" value="MBP2249258.1"/>
    <property type="molecule type" value="Genomic_DNA"/>
</dbReference>
<dbReference type="Proteomes" id="UP000810207">
    <property type="component" value="Unassembled WGS sequence"/>
</dbReference>
<accession>A0ABS4S2A2</accession>
<proteinExistence type="predicted"/>
<evidence type="ECO:0000313" key="2">
    <source>
        <dbReference type="Proteomes" id="UP000810207"/>
    </source>
</evidence>
<protein>
    <submittedName>
        <fullName evidence="1">Uncharacterized protein</fullName>
    </submittedName>
</protein>
<dbReference type="RefSeq" id="WP_211085452.1">
    <property type="nucleotide sequence ID" value="NZ_CBCSLC010000001.1"/>
</dbReference>
<name>A0ABS4S2A2_PAEXY</name>
<reference evidence="1 2" key="1">
    <citation type="submission" date="2021-03" db="EMBL/GenBank/DDBJ databases">
        <title>Genomic Encyclopedia of Type Strains, Phase IV (KMG-IV): sequencing the most valuable type-strain genomes for metagenomic binning, comparative biology and taxonomic classification.</title>
        <authorList>
            <person name="Goeker M."/>
        </authorList>
    </citation>
    <scope>NUCLEOTIDE SEQUENCE [LARGE SCALE GENOMIC DNA]</scope>
    <source>
        <strain evidence="1 2">DSM 21292</strain>
    </source>
</reference>
<gene>
    <name evidence="1" type="ORF">J2Z28_005953</name>
</gene>
<evidence type="ECO:0000313" key="1">
    <source>
        <dbReference type="EMBL" id="MBP2249258.1"/>
    </source>
</evidence>
<keyword evidence="2" id="KW-1185">Reference proteome</keyword>
<sequence length="79" mass="8969">MAVPQLDLHKHNPGRDMPMSIQIKELPAGNVVETYKFGETTVHICDDFIVQTPSQIAKVIRQMHEVGWDILQNQKSEAD</sequence>